<proteinExistence type="predicted"/>
<name>A0A826GQF6_9SPIR</name>
<dbReference type="EMBL" id="ABJZ02000005">
    <property type="protein sequence ID" value="EEH00329.1"/>
    <property type="molecule type" value="Genomic_DNA"/>
</dbReference>
<keyword evidence="2" id="KW-1185">Reference proteome</keyword>
<protein>
    <submittedName>
        <fullName evidence="1">S-adenosylmethionine:tRNA ribosyltransferase-isomerase</fullName>
    </submittedName>
</protein>
<keyword evidence="1" id="KW-0413">Isomerase</keyword>
<comment type="caution">
    <text evidence="1">The sequence shown here is derived from an EMBL/GenBank/DDBJ whole genome shotgun (WGS) entry which is preliminary data.</text>
</comment>
<keyword evidence="1" id="KW-0808">Transferase</keyword>
<evidence type="ECO:0000313" key="2">
    <source>
        <dbReference type="Proteomes" id="UP000006166"/>
    </source>
</evidence>
<gene>
    <name evidence="1" type="ORF">BSV1_0026</name>
</gene>
<dbReference type="GO" id="GO:0016740">
    <property type="term" value="F:transferase activity"/>
    <property type="evidence" value="ECO:0007669"/>
    <property type="project" value="UniProtKB-KW"/>
</dbReference>
<accession>A0A826GQF6</accession>
<dbReference type="AlphaFoldDB" id="A0A826GQF6"/>
<dbReference type="RefSeq" id="WP_008882322.1">
    <property type="nucleotide sequence ID" value="NZ_ABJZ02000005.1"/>
</dbReference>
<dbReference type="Proteomes" id="UP000006166">
    <property type="component" value="Unassembled WGS sequence"/>
</dbReference>
<evidence type="ECO:0000313" key="1">
    <source>
        <dbReference type="EMBL" id="EEH00329.1"/>
    </source>
</evidence>
<reference evidence="1 2" key="1">
    <citation type="journal article" date="2011" name="J. Bacteriol.">
        <title>Whole genome sequence of an unusual Borrelia burgdorferi sensu lato isolate.</title>
        <authorList>
            <person name="Casjens S.R."/>
            <person name="Fraser-Liggett C.M."/>
            <person name="Mongodin E.F."/>
            <person name="Qiu W.G."/>
            <person name="Dunn J.J."/>
            <person name="Luft B.J."/>
            <person name="Schutzer S.E."/>
        </authorList>
    </citation>
    <scope>NUCLEOTIDE SEQUENCE [LARGE SCALE GENOMIC DNA]</scope>
    <source>
        <strain evidence="1 2">SV1</strain>
    </source>
</reference>
<organism evidence="1 2">
    <name type="scientific">Borreliella finlandensis</name>
    <dbReference type="NCBI Taxonomy" id="498741"/>
    <lineage>
        <taxon>Bacteria</taxon>
        <taxon>Pseudomonadati</taxon>
        <taxon>Spirochaetota</taxon>
        <taxon>Spirochaetia</taxon>
        <taxon>Spirochaetales</taxon>
        <taxon>Borreliaceae</taxon>
        <taxon>Borreliella</taxon>
    </lineage>
</organism>
<dbReference type="GO" id="GO:0016853">
    <property type="term" value="F:isomerase activity"/>
    <property type="evidence" value="ECO:0007669"/>
    <property type="project" value="UniProtKB-KW"/>
</dbReference>
<sequence length="40" mass="4574">MKTKEFHFNLSHSLIAQYPSEKKRIFKVSGARASIAKNLP</sequence>